<name>A0A644W3D1_9ZZZZ</name>
<dbReference type="Gene3D" id="3.40.190.10">
    <property type="entry name" value="Periplasmic binding protein-like II"/>
    <property type="match status" value="2"/>
</dbReference>
<organism evidence="2">
    <name type="scientific">bioreactor metagenome</name>
    <dbReference type="NCBI Taxonomy" id="1076179"/>
    <lineage>
        <taxon>unclassified sequences</taxon>
        <taxon>metagenomes</taxon>
        <taxon>ecological metagenomes</taxon>
    </lineage>
</organism>
<dbReference type="SUPFAM" id="SSF53850">
    <property type="entry name" value="Periplasmic binding protein-like II"/>
    <property type="match status" value="1"/>
</dbReference>
<gene>
    <name evidence="2" type="ORF">SDC9_44454</name>
</gene>
<proteinExistence type="predicted"/>
<keyword evidence="1" id="KW-0732">Signal</keyword>
<dbReference type="InterPro" id="IPR026045">
    <property type="entry name" value="Ferric-bd"/>
</dbReference>
<dbReference type="PANTHER" id="PTHR30006">
    <property type="entry name" value="THIAMINE-BINDING PERIPLASMIC PROTEIN-RELATED"/>
    <property type="match status" value="1"/>
</dbReference>
<dbReference type="GO" id="GO:0015888">
    <property type="term" value="P:thiamine transport"/>
    <property type="evidence" value="ECO:0007669"/>
    <property type="project" value="TreeGrafter"/>
</dbReference>
<comment type="caution">
    <text evidence="2">The sequence shown here is derived from an EMBL/GenBank/DDBJ whole genome shotgun (WGS) entry which is preliminary data.</text>
</comment>
<dbReference type="EMBL" id="VSSQ01000598">
    <property type="protein sequence ID" value="MPL98254.1"/>
    <property type="molecule type" value="Genomic_DNA"/>
</dbReference>
<dbReference type="PIRSF" id="PIRSF002825">
    <property type="entry name" value="CfbpA"/>
    <property type="match status" value="1"/>
</dbReference>
<accession>A0A644W3D1</accession>
<dbReference type="GO" id="GO:0030976">
    <property type="term" value="F:thiamine pyrophosphate binding"/>
    <property type="evidence" value="ECO:0007669"/>
    <property type="project" value="TreeGrafter"/>
</dbReference>
<dbReference type="GO" id="GO:0030288">
    <property type="term" value="C:outer membrane-bounded periplasmic space"/>
    <property type="evidence" value="ECO:0007669"/>
    <property type="project" value="TreeGrafter"/>
</dbReference>
<protein>
    <submittedName>
        <fullName evidence="2">Uncharacterized protein</fullName>
    </submittedName>
</protein>
<dbReference type="GO" id="GO:0030975">
    <property type="term" value="F:thiamine binding"/>
    <property type="evidence" value="ECO:0007669"/>
    <property type="project" value="TreeGrafter"/>
</dbReference>
<reference evidence="2" key="1">
    <citation type="submission" date="2019-08" db="EMBL/GenBank/DDBJ databases">
        <authorList>
            <person name="Kucharzyk K."/>
            <person name="Murdoch R.W."/>
            <person name="Higgins S."/>
            <person name="Loffler F."/>
        </authorList>
    </citation>
    <scope>NUCLEOTIDE SEQUENCE</scope>
</reference>
<dbReference type="PROSITE" id="PS51257">
    <property type="entry name" value="PROKAR_LIPOPROTEIN"/>
    <property type="match status" value="1"/>
</dbReference>
<sequence length="346" mass="38137">MKKTKLMAIAATLLAMSLVVGCGGNKKAEDTTKAGTGKASGEVMIYTSIYPDIIDNMCKPNLKKAFPNMKVNWFQGGTEQVITKITGEIKANKVGADLLMVADPSYYLKLQKEKRLFNYVSPNLKDVVTAKDKDGAWASVRISNMVIAYNADKMKAEDAPKSWKDLTNPKWKGKIAMPSPLLSGTAFVAVGALADKYGWEYFDQLKANDIRVEQGNSAIQNKLLTGEYAAAMILEENILKLQETKHENLKVIYPTDGVIVIPSPIAIMSTTKNPDGAKAAVDWWLSKEGQQAVVKGWMHSVREDVEPPHGAPALKTFIGNAIKINWQKLADENSQIKEAFRVRVME</sequence>
<evidence type="ECO:0000256" key="1">
    <source>
        <dbReference type="ARBA" id="ARBA00022729"/>
    </source>
</evidence>
<dbReference type="AlphaFoldDB" id="A0A644W3D1"/>
<evidence type="ECO:0000313" key="2">
    <source>
        <dbReference type="EMBL" id="MPL98254.1"/>
    </source>
</evidence>
<dbReference type="Pfam" id="PF13343">
    <property type="entry name" value="SBP_bac_6"/>
    <property type="match status" value="1"/>
</dbReference>
<dbReference type="PANTHER" id="PTHR30006:SF2">
    <property type="entry name" value="ABC TRANSPORTER SUBSTRATE-BINDING PROTEIN"/>
    <property type="match status" value="1"/>
</dbReference>
<dbReference type="CDD" id="cd13547">
    <property type="entry name" value="PBP2_Fbp_like_2"/>
    <property type="match status" value="1"/>
</dbReference>